<dbReference type="NCBIfam" id="TIGR00166">
    <property type="entry name" value="S6"/>
    <property type="match status" value="1"/>
</dbReference>
<evidence type="ECO:0000256" key="5">
    <source>
        <dbReference type="SAM" id="MobiDB-lite"/>
    </source>
</evidence>
<dbReference type="Gene3D" id="3.30.70.60">
    <property type="match status" value="1"/>
</dbReference>
<dbReference type="GO" id="GO:0005840">
    <property type="term" value="C:ribosome"/>
    <property type="evidence" value="ECO:0007669"/>
    <property type="project" value="UniProtKB-KW"/>
</dbReference>
<reference evidence="6" key="1">
    <citation type="submission" date="2017-08" db="EMBL/GenBank/DDBJ databases">
        <authorList>
            <person name="Alvarez-Ponce D."/>
            <person name="Weitzman C.L."/>
            <person name="Tillett R.L."/>
            <person name="Sandmeier F.C."/>
            <person name="Tracy C.R."/>
        </authorList>
    </citation>
    <scope>NUCLEOTIDE SEQUENCE [LARGE SCALE GENOMIC DNA]</scope>
    <source>
        <strain evidence="6">PS6</strain>
    </source>
</reference>
<dbReference type="InterPro" id="IPR014717">
    <property type="entry name" value="Transl_elong_EF1B/ribsomal_bS6"/>
</dbReference>
<dbReference type="Pfam" id="PF01250">
    <property type="entry name" value="Ribosomal_S6"/>
    <property type="match status" value="1"/>
</dbReference>
<protein>
    <recommendedName>
        <fullName evidence="3 4">Small ribosomal subunit protein bS6</fullName>
    </recommendedName>
</protein>
<dbReference type="RefSeq" id="WP_084231849.1">
    <property type="nucleotide sequence ID" value="NZ_CP166874.1"/>
</dbReference>
<dbReference type="InterPro" id="IPR035980">
    <property type="entry name" value="Ribosomal_bS6_sf"/>
</dbReference>
<evidence type="ECO:0000256" key="3">
    <source>
        <dbReference type="ARBA" id="ARBA00035294"/>
    </source>
</evidence>
<dbReference type="SUPFAM" id="SSF54995">
    <property type="entry name" value="Ribosomal protein S6"/>
    <property type="match status" value="1"/>
</dbReference>
<accession>A0ABX4H642</accession>
<proteinExistence type="inferred from homology"/>
<evidence type="ECO:0000313" key="7">
    <source>
        <dbReference type="Proteomes" id="UP000217033"/>
    </source>
</evidence>
<dbReference type="CDD" id="cd00473">
    <property type="entry name" value="bS6"/>
    <property type="match status" value="1"/>
</dbReference>
<dbReference type="EMBL" id="NQMN01000001">
    <property type="protein sequence ID" value="PAF55287.1"/>
    <property type="molecule type" value="Genomic_DNA"/>
</dbReference>
<keyword evidence="4" id="KW-0699">rRNA-binding</keyword>
<keyword evidence="4" id="KW-0687">Ribonucleoprotein</keyword>
<comment type="similarity">
    <text evidence="1 4">Belongs to the bacterial ribosomal protein bS6 family.</text>
</comment>
<evidence type="ECO:0000256" key="1">
    <source>
        <dbReference type="ARBA" id="ARBA00009512"/>
    </source>
</evidence>
<feature type="compositionally biased region" description="Basic and acidic residues" evidence="5">
    <location>
        <begin position="106"/>
        <end position="124"/>
    </location>
</feature>
<name>A0ABX4H642_9BACT</name>
<comment type="caution">
    <text evidence="6">The sequence shown here is derived from an EMBL/GenBank/DDBJ whole genome shotgun (WGS) entry which is preliminary data.</text>
</comment>
<dbReference type="HAMAP" id="MF_00360">
    <property type="entry name" value="Ribosomal_bS6"/>
    <property type="match status" value="1"/>
</dbReference>
<feature type="region of interest" description="Disordered" evidence="5">
    <location>
        <begin position="95"/>
        <end position="139"/>
    </location>
</feature>
<evidence type="ECO:0000256" key="4">
    <source>
        <dbReference type="HAMAP-Rule" id="MF_00360"/>
    </source>
</evidence>
<dbReference type="InterPro" id="IPR000529">
    <property type="entry name" value="Ribosomal_bS6"/>
</dbReference>
<dbReference type="Proteomes" id="UP000217033">
    <property type="component" value="Unassembled WGS sequence"/>
</dbReference>
<organism evidence="6 7">
    <name type="scientific">Mycoplasmopsis agassizii</name>
    <dbReference type="NCBI Taxonomy" id="33922"/>
    <lineage>
        <taxon>Bacteria</taxon>
        <taxon>Bacillati</taxon>
        <taxon>Mycoplasmatota</taxon>
        <taxon>Mycoplasmoidales</taxon>
        <taxon>Metamycoplasmataceae</taxon>
        <taxon>Mycoplasmopsis</taxon>
    </lineage>
</organism>
<feature type="compositionally biased region" description="Polar residues" evidence="5">
    <location>
        <begin position="130"/>
        <end position="139"/>
    </location>
</feature>
<gene>
    <name evidence="4 6" type="primary">rpsF</name>
    <name evidence="6" type="ORF">CJF60_01190</name>
</gene>
<keyword evidence="7" id="KW-1185">Reference proteome</keyword>
<keyword evidence="4" id="KW-0694">RNA-binding</keyword>
<evidence type="ECO:0000256" key="2">
    <source>
        <dbReference type="ARBA" id="ARBA00035104"/>
    </source>
</evidence>
<sequence>MSQYEIMMILAPAENENVAKDMLTSTFKSGKVTKFEVLDRTELAYEINKSKVAKYVLALVESSDEKNEVAEFVRKANISKSVWRHLVVNLTSERGINKPATPLPAREVKVRRENTKEEGSEVKRSYTPRKVTSQNKKAA</sequence>
<comment type="function">
    <text evidence="2 4">Binds together with bS18 to 16S ribosomal RNA.</text>
</comment>
<keyword evidence="4 6" id="KW-0689">Ribosomal protein</keyword>
<evidence type="ECO:0000313" key="6">
    <source>
        <dbReference type="EMBL" id="PAF55287.1"/>
    </source>
</evidence>
<dbReference type="InterPro" id="IPR020814">
    <property type="entry name" value="Ribosomal_S6_plastid/chlpt"/>
</dbReference>